<evidence type="ECO:0000259" key="1">
    <source>
        <dbReference type="PROSITE" id="PS50835"/>
    </source>
</evidence>
<reference evidence="2 3" key="1">
    <citation type="submission" date="2020-02" db="EMBL/GenBank/DDBJ databases">
        <authorList>
            <person name="Ferguson B K."/>
        </authorList>
    </citation>
    <scope>NUCLEOTIDE SEQUENCE [LARGE SCALE GENOMIC DNA]</scope>
</reference>
<accession>A0A6H5GP93</accession>
<dbReference type="PROSITE" id="PS50835">
    <property type="entry name" value="IG_LIKE"/>
    <property type="match status" value="1"/>
</dbReference>
<keyword evidence="3" id="KW-1185">Reference proteome</keyword>
<sequence>MRGSIQAAMQFSICSICKRDYDLILGVVGNPKKLFAQKMMVFNPSPSEGARLQLVILANIKNERWSEMLTDYQTTVENEYTVEGNVGVLKCRIRVSSGASLASNRIKVVNWLRQDAVNGPRHVVAVGPKYAITQGGSLHIAQTTLQDAQAIFYCQTMHTLTGKRKLSSAGKVFLAADAQKNTVPRIEHATATVHAKTGDPADLVCTGYGTPPPVYRIGRPDGLWNGEGNGQTCDTGFSRLINSMDPFRQNGQTVIKNRLNDEFDGIKRFPELKRWI</sequence>
<gene>
    <name evidence="2" type="ORF">NTEN_LOCUS10670</name>
</gene>
<dbReference type="EMBL" id="CADCXU010015993">
    <property type="protein sequence ID" value="CAB0005193.1"/>
    <property type="molecule type" value="Genomic_DNA"/>
</dbReference>
<organism evidence="2 3">
    <name type="scientific">Nesidiocoris tenuis</name>
    <dbReference type="NCBI Taxonomy" id="355587"/>
    <lineage>
        <taxon>Eukaryota</taxon>
        <taxon>Metazoa</taxon>
        <taxon>Ecdysozoa</taxon>
        <taxon>Arthropoda</taxon>
        <taxon>Hexapoda</taxon>
        <taxon>Insecta</taxon>
        <taxon>Pterygota</taxon>
        <taxon>Neoptera</taxon>
        <taxon>Paraneoptera</taxon>
        <taxon>Hemiptera</taxon>
        <taxon>Heteroptera</taxon>
        <taxon>Panheteroptera</taxon>
        <taxon>Cimicomorpha</taxon>
        <taxon>Miridae</taxon>
        <taxon>Dicyphina</taxon>
        <taxon>Nesidiocoris</taxon>
    </lineage>
</organism>
<dbReference type="InterPro" id="IPR013783">
    <property type="entry name" value="Ig-like_fold"/>
</dbReference>
<feature type="non-terminal residue" evidence="2">
    <location>
        <position position="1"/>
    </location>
</feature>
<dbReference type="Gene3D" id="2.60.40.10">
    <property type="entry name" value="Immunoglobulins"/>
    <property type="match status" value="1"/>
</dbReference>
<dbReference type="AlphaFoldDB" id="A0A6H5GP93"/>
<protein>
    <recommendedName>
        <fullName evidence="1">Ig-like domain-containing protein</fullName>
    </recommendedName>
</protein>
<feature type="non-terminal residue" evidence="2">
    <location>
        <position position="276"/>
    </location>
</feature>
<dbReference type="InterPro" id="IPR007110">
    <property type="entry name" value="Ig-like_dom"/>
</dbReference>
<feature type="domain" description="Ig-like" evidence="1">
    <location>
        <begin position="70"/>
        <end position="167"/>
    </location>
</feature>
<name>A0A6H5GP93_9HEMI</name>
<dbReference type="OrthoDB" id="5969272at2759"/>
<proteinExistence type="predicted"/>
<evidence type="ECO:0000313" key="2">
    <source>
        <dbReference type="EMBL" id="CAB0005193.1"/>
    </source>
</evidence>
<evidence type="ECO:0000313" key="3">
    <source>
        <dbReference type="Proteomes" id="UP000479000"/>
    </source>
</evidence>
<dbReference type="Proteomes" id="UP000479000">
    <property type="component" value="Unassembled WGS sequence"/>
</dbReference>